<feature type="binding site" evidence="3">
    <location>
        <position position="81"/>
    </location>
    <ligand>
        <name>Zn(2+)</name>
        <dbReference type="ChEBI" id="CHEBI:29105"/>
        <label>1</label>
    </ligand>
</feature>
<feature type="domain" description="Peptidase M20 dimerisation" evidence="5">
    <location>
        <begin position="201"/>
        <end position="294"/>
    </location>
</feature>
<evidence type="ECO:0000256" key="3">
    <source>
        <dbReference type="PIRSR" id="PIRSR001235-1"/>
    </source>
</evidence>
<feature type="binding site" evidence="3">
    <location>
        <position position="180"/>
    </location>
    <ligand>
        <name>Zn(2+)</name>
        <dbReference type="ChEBI" id="CHEBI:29105"/>
        <label>1</label>
    </ligand>
</feature>
<evidence type="ECO:0000259" key="5">
    <source>
        <dbReference type="Pfam" id="PF07687"/>
    </source>
</evidence>
<keyword evidence="3" id="KW-0479">Metal-binding</keyword>
<proteinExistence type="inferred from homology"/>
<comment type="similarity">
    <text evidence="1">Belongs to the peptidase M20 family.</text>
</comment>
<evidence type="ECO:0000256" key="4">
    <source>
        <dbReference type="PIRSR" id="PIRSR001235-2"/>
    </source>
</evidence>
<dbReference type="PIRSF" id="PIRSF001235">
    <property type="entry name" value="Amidase_carbamoylase"/>
    <property type="match status" value="1"/>
</dbReference>
<feature type="binding site" evidence="3">
    <location>
        <position position="127"/>
    </location>
    <ligand>
        <name>Zn(2+)</name>
        <dbReference type="ChEBI" id="CHEBI:29105"/>
        <label>2</label>
    </ligand>
</feature>
<dbReference type="InterPro" id="IPR010158">
    <property type="entry name" value="Amidase_Cbmase"/>
</dbReference>
<dbReference type="InterPro" id="IPR036264">
    <property type="entry name" value="Bact_exopeptidase_dim_dom"/>
</dbReference>
<feature type="binding site" evidence="4">
    <location>
        <position position="264"/>
    </location>
    <ligand>
        <name>allantoate</name>
        <dbReference type="ChEBI" id="CHEBI:17536"/>
    </ligand>
</feature>
<feature type="binding site" evidence="3">
    <location>
        <position position="92"/>
    </location>
    <ligand>
        <name>Zn(2+)</name>
        <dbReference type="ChEBI" id="CHEBI:29105"/>
        <label>1</label>
    </ligand>
</feature>
<feature type="binding site" evidence="4">
    <location>
        <position position="205"/>
    </location>
    <ligand>
        <name>allantoate</name>
        <dbReference type="ChEBI" id="CHEBI:17536"/>
    </ligand>
</feature>
<dbReference type="InterPro" id="IPR011650">
    <property type="entry name" value="Peptidase_M20_dimer"/>
</dbReference>
<feature type="binding site" evidence="3">
    <location>
        <position position="364"/>
    </location>
    <ligand>
        <name>Zn(2+)</name>
        <dbReference type="ChEBI" id="CHEBI:29105"/>
        <label>2</label>
    </ligand>
</feature>
<evidence type="ECO:0000313" key="7">
    <source>
        <dbReference type="Proteomes" id="UP001065549"/>
    </source>
</evidence>
<dbReference type="NCBIfam" id="TIGR01879">
    <property type="entry name" value="hydantase"/>
    <property type="match status" value="1"/>
</dbReference>
<dbReference type="Pfam" id="PF01546">
    <property type="entry name" value="Peptidase_M20"/>
    <property type="match status" value="1"/>
</dbReference>
<accession>A0A9J6QRU3</accession>
<dbReference type="PANTHER" id="PTHR32494:SF5">
    <property type="entry name" value="ALLANTOATE AMIDOHYDROLASE"/>
    <property type="match status" value="1"/>
</dbReference>
<dbReference type="Gene3D" id="3.30.70.360">
    <property type="match status" value="1"/>
</dbReference>
<protein>
    <submittedName>
        <fullName evidence="6">M20 family metallo-hydrolase</fullName>
    </submittedName>
</protein>
<dbReference type="SUPFAM" id="SSF55031">
    <property type="entry name" value="Bacterial exopeptidase dimerisation domain"/>
    <property type="match status" value="1"/>
</dbReference>
<dbReference type="GO" id="GO:0016813">
    <property type="term" value="F:hydrolase activity, acting on carbon-nitrogen (but not peptide) bonds, in linear amidines"/>
    <property type="evidence" value="ECO:0007669"/>
    <property type="project" value="InterPro"/>
</dbReference>
<dbReference type="Proteomes" id="UP001065549">
    <property type="component" value="Unassembled WGS sequence"/>
</dbReference>
<keyword evidence="2" id="KW-0378">Hydrolase</keyword>
<dbReference type="EMBL" id="JAOSHN010000001">
    <property type="protein sequence ID" value="MCU7377259.1"/>
    <property type="molecule type" value="Genomic_DNA"/>
</dbReference>
<keyword evidence="7" id="KW-1185">Reference proteome</keyword>
<keyword evidence="3" id="KW-0862">Zinc</keyword>
<dbReference type="PANTHER" id="PTHR32494">
    <property type="entry name" value="ALLANTOATE DEIMINASE-RELATED"/>
    <property type="match status" value="1"/>
</dbReference>
<dbReference type="CDD" id="cd03884">
    <property type="entry name" value="M20_bAS"/>
    <property type="match status" value="1"/>
</dbReference>
<feature type="binding site" evidence="3">
    <location>
        <position position="92"/>
    </location>
    <ligand>
        <name>Zn(2+)</name>
        <dbReference type="ChEBI" id="CHEBI:29105"/>
        <label>2</label>
    </ligand>
</feature>
<comment type="cofactor">
    <cofactor evidence="3">
        <name>Zn(2+)</name>
        <dbReference type="ChEBI" id="CHEBI:29105"/>
    </cofactor>
    <text evidence="3">Binds 2 Zn(2+) ions per subunit.</text>
</comment>
<dbReference type="Pfam" id="PF07687">
    <property type="entry name" value="M20_dimer"/>
    <property type="match status" value="1"/>
</dbReference>
<sequence>MLKVDEKRLENNIQDLGKIGFQEGRGTTRIAYSPEYEKGRDLVKAWMEDAGMKTRIDPVGNLIGSLDGTVPGEKIVAMGSHIDSVPEGGIYDGAYGVLAAIECVKTLTEKKIRLRFPMEVIAFIDEEGTAVGGTFGSKCFIGMSIEHGMHEQMKEYGISDCDLAACANSGRDYQAYFELHIEQGAVLEYEKKEIGVAKGIVGILRYQARVKGLANHAGTTPMNLRRDAMEGSCRIILQLLDEVKSHPEMVCTVGQIEASPGSYNIIPGEVRFTIDLRGPDMELMQRLIRELQDQYADSLEIEEYVNQPPTQCDQRLQDTTRESVKRLKLTKLEMFSGAGHDLINMALITPSALIFIPSSGGISHCKDEYSSMKSMADGANVLLNNLLELNKERGL</sequence>
<gene>
    <name evidence="6" type="ORF">OBO34_02700</name>
</gene>
<dbReference type="Gene3D" id="3.40.630.10">
    <property type="entry name" value="Zn peptidases"/>
    <property type="match status" value="1"/>
</dbReference>
<organism evidence="6 7">
    <name type="scientific">Hominibacterium faecale</name>
    <dbReference type="NCBI Taxonomy" id="2839743"/>
    <lineage>
        <taxon>Bacteria</taxon>
        <taxon>Bacillati</taxon>
        <taxon>Bacillota</taxon>
        <taxon>Clostridia</taxon>
        <taxon>Peptostreptococcales</taxon>
        <taxon>Anaerovoracaceae</taxon>
        <taxon>Hominibacterium</taxon>
    </lineage>
</organism>
<evidence type="ECO:0000256" key="2">
    <source>
        <dbReference type="ARBA" id="ARBA00022801"/>
    </source>
</evidence>
<dbReference type="GO" id="GO:0046872">
    <property type="term" value="F:metal ion binding"/>
    <property type="evidence" value="ECO:0007669"/>
    <property type="project" value="UniProtKB-KW"/>
</dbReference>
<dbReference type="InterPro" id="IPR002933">
    <property type="entry name" value="Peptidase_M20"/>
</dbReference>
<dbReference type="SUPFAM" id="SSF53187">
    <property type="entry name" value="Zn-dependent exopeptidases"/>
    <property type="match status" value="1"/>
</dbReference>
<evidence type="ECO:0000256" key="1">
    <source>
        <dbReference type="ARBA" id="ARBA00006153"/>
    </source>
</evidence>
<dbReference type="AlphaFoldDB" id="A0A9J6QRU3"/>
<name>A0A9J6QRU3_9FIRM</name>
<dbReference type="RefSeq" id="WP_148398212.1">
    <property type="nucleotide sequence ID" value="NZ_JAOSHN010000001.1"/>
</dbReference>
<feature type="binding site" evidence="4">
    <location>
        <position position="277"/>
    </location>
    <ligand>
        <name>allantoate</name>
        <dbReference type="ChEBI" id="CHEBI:17536"/>
    </ligand>
</feature>
<comment type="caution">
    <text evidence="6">The sequence shown here is derived from an EMBL/GenBank/DDBJ whole genome shotgun (WGS) entry which is preliminary data.</text>
</comment>
<evidence type="ECO:0000313" key="6">
    <source>
        <dbReference type="EMBL" id="MCU7377259.1"/>
    </source>
</evidence>
<reference evidence="6" key="1">
    <citation type="submission" date="2022-09" db="EMBL/GenBank/DDBJ databases">
        <title>Culturomic study of gut microbiota in children with autism spectrum disorder.</title>
        <authorList>
            <person name="Efimov B.A."/>
            <person name="Chaplin A.V."/>
            <person name="Sokolova S.R."/>
            <person name="Pikina A.P."/>
            <person name="Korzhanova M."/>
            <person name="Belova V."/>
            <person name="Korostin D."/>
        </authorList>
    </citation>
    <scope>NUCLEOTIDE SEQUENCE</scope>
    <source>
        <strain evidence="6">ASD5510</strain>
    </source>
</reference>